<sequence>MVLKTLGFIALVLVGLYIYFSEHEVNATCSRCQGTGTHGDGICPDCQGTGHK</sequence>
<proteinExistence type="predicted"/>
<accession>A0A5P8D421</accession>
<dbReference type="InterPro" id="IPR036410">
    <property type="entry name" value="HSP_DnaJ_Cys-rich_dom_sf"/>
</dbReference>
<dbReference type="SUPFAM" id="SSF57938">
    <property type="entry name" value="DnaJ/Hsp40 cysteine-rich domain"/>
    <property type="match status" value="1"/>
</dbReference>
<organism evidence="1 2">
    <name type="scientific">Pectobacterium phage Wc4</name>
    <dbReference type="NCBI Taxonomy" id="2652428"/>
    <lineage>
        <taxon>Viruses</taxon>
        <taxon>Duplodnaviria</taxon>
        <taxon>Heunggongvirae</taxon>
        <taxon>Uroviricota</taxon>
        <taxon>Caudoviricetes</taxon>
        <taxon>Andersonviridae</taxon>
        <taxon>Andersonviridae incertae sedis</taxon>
        <taxon>Arnovirus</taxon>
        <taxon>Arnovirus Wc4</taxon>
    </lineage>
</organism>
<keyword evidence="2" id="KW-1185">Reference proteome</keyword>
<name>A0A5P8D421_9CAUD</name>
<dbReference type="Gene3D" id="6.20.20.10">
    <property type="match status" value="1"/>
</dbReference>
<dbReference type="Proteomes" id="UP000326781">
    <property type="component" value="Segment"/>
</dbReference>
<reference evidence="1 2" key="1">
    <citation type="submission" date="2019-08" db="EMBL/GenBank/DDBJ databases">
        <title>Six bacteriophages against potato bacterial diseases.</title>
        <authorList>
            <person name="Zhang X."/>
            <person name="Kering K."/>
        </authorList>
    </citation>
    <scope>NUCLEOTIDE SEQUENCE [LARGE SCALE GENOMIC DNA]</scope>
</reference>
<evidence type="ECO:0000313" key="1">
    <source>
        <dbReference type="EMBL" id="QFP93807.1"/>
    </source>
</evidence>
<protein>
    <submittedName>
        <fullName evidence="1">Uncharacterized protein</fullName>
    </submittedName>
</protein>
<evidence type="ECO:0000313" key="2">
    <source>
        <dbReference type="Proteomes" id="UP000326781"/>
    </source>
</evidence>
<dbReference type="EMBL" id="MN270891">
    <property type="protein sequence ID" value="QFP93807.1"/>
    <property type="molecule type" value="Genomic_DNA"/>
</dbReference>